<keyword evidence="3" id="KW-0238">DNA-binding</keyword>
<dbReference type="PANTHER" id="PTHR30126:SF39">
    <property type="entry name" value="HTH-TYPE TRANSCRIPTIONAL REGULATOR CYSL"/>
    <property type="match status" value="1"/>
</dbReference>
<keyword evidence="4" id="KW-0804">Transcription</keyword>
<gene>
    <name evidence="6" type="ORF">DFO70_102173</name>
</gene>
<evidence type="ECO:0000256" key="3">
    <source>
        <dbReference type="ARBA" id="ARBA00023125"/>
    </source>
</evidence>
<sequence>MNIASLRMFCRVVDEGSMSKAARLSFVSQPAVTKQIRQLENRYGTLLFDRMDGKMTLSKAGEVLYSYAKDIIEADNTSFQAIQEILGEHEHKIQVGASPTIGEYLLPGMLGAFKKHHQEMNFRLWVGNTPYILSKLEENEIDIALVESGVKDPNYKVQKFAEDDLILVTSHHHRWKGKEFIEVDELKEEKIIWREKNSGTRELVELALREYMMLEQMDYAMELGSIQSIKSAVEAELGISILPRITVLKELKYNILREVKIKDFSIKRALWIVQKKRRFKKSAEIYFEQFLQSRI</sequence>
<dbReference type="EMBL" id="QNSF01000002">
    <property type="protein sequence ID" value="RBP95848.1"/>
    <property type="molecule type" value="Genomic_DNA"/>
</dbReference>
<keyword evidence="7" id="KW-1185">Reference proteome</keyword>
<dbReference type="OrthoDB" id="9785745at2"/>
<organism evidence="6 7">
    <name type="scientific">Cytobacillus firmus</name>
    <name type="common">Bacillus firmus</name>
    <dbReference type="NCBI Taxonomy" id="1399"/>
    <lineage>
        <taxon>Bacteria</taxon>
        <taxon>Bacillati</taxon>
        <taxon>Bacillota</taxon>
        <taxon>Bacilli</taxon>
        <taxon>Bacillales</taxon>
        <taxon>Bacillaceae</taxon>
        <taxon>Cytobacillus</taxon>
    </lineage>
</organism>
<evidence type="ECO:0000259" key="5">
    <source>
        <dbReference type="PROSITE" id="PS50931"/>
    </source>
</evidence>
<dbReference type="CDD" id="cd08420">
    <property type="entry name" value="PBP2_CysL_like"/>
    <property type="match status" value="1"/>
</dbReference>
<dbReference type="AlphaFoldDB" id="A0A366K3W4"/>
<dbReference type="SUPFAM" id="SSF53850">
    <property type="entry name" value="Periplasmic binding protein-like II"/>
    <property type="match status" value="1"/>
</dbReference>
<proteinExistence type="inferred from homology"/>
<dbReference type="Proteomes" id="UP000252731">
    <property type="component" value="Unassembled WGS sequence"/>
</dbReference>
<comment type="caution">
    <text evidence="6">The sequence shown here is derived from an EMBL/GenBank/DDBJ whole genome shotgun (WGS) entry which is preliminary data.</text>
</comment>
<evidence type="ECO:0000313" key="6">
    <source>
        <dbReference type="EMBL" id="RBP95848.1"/>
    </source>
</evidence>
<dbReference type="PROSITE" id="PS50931">
    <property type="entry name" value="HTH_LYSR"/>
    <property type="match status" value="1"/>
</dbReference>
<accession>A0A366K3W4</accession>
<reference evidence="6 7" key="1">
    <citation type="submission" date="2018-06" db="EMBL/GenBank/DDBJ databases">
        <title>Freshwater and sediment microbial communities from various areas in North America, analyzing microbe dynamics in response to fracking.</title>
        <authorList>
            <person name="Lamendella R."/>
        </authorList>
    </citation>
    <scope>NUCLEOTIDE SEQUENCE [LARGE SCALE GENOMIC DNA]</scope>
    <source>
        <strain evidence="6 7">14_TX</strain>
    </source>
</reference>
<dbReference type="RefSeq" id="WP_113881391.1">
    <property type="nucleotide sequence ID" value="NZ_QNSF01000002.1"/>
</dbReference>
<dbReference type="PANTHER" id="PTHR30126">
    <property type="entry name" value="HTH-TYPE TRANSCRIPTIONAL REGULATOR"/>
    <property type="match status" value="1"/>
</dbReference>
<dbReference type="GO" id="GO:0003700">
    <property type="term" value="F:DNA-binding transcription factor activity"/>
    <property type="evidence" value="ECO:0007669"/>
    <property type="project" value="InterPro"/>
</dbReference>
<comment type="similarity">
    <text evidence="1">Belongs to the LysR transcriptional regulatory family.</text>
</comment>
<dbReference type="Gene3D" id="1.10.10.10">
    <property type="entry name" value="Winged helix-like DNA-binding domain superfamily/Winged helix DNA-binding domain"/>
    <property type="match status" value="1"/>
</dbReference>
<dbReference type="Pfam" id="PF00126">
    <property type="entry name" value="HTH_1"/>
    <property type="match status" value="1"/>
</dbReference>
<name>A0A366K3W4_CYTFI</name>
<feature type="domain" description="HTH lysR-type" evidence="5">
    <location>
        <begin position="1"/>
        <end position="58"/>
    </location>
</feature>
<dbReference type="PRINTS" id="PR00039">
    <property type="entry name" value="HTHLYSR"/>
</dbReference>
<dbReference type="InterPro" id="IPR000847">
    <property type="entry name" value="LysR_HTH_N"/>
</dbReference>
<dbReference type="Gene3D" id="3.40.190.290">
    <property type="match status" value="1"/>
</dbReference>
<evidence type="ECO:0000256" key="1">
    <source>
        <dbReference type="ARBA" id="ARBA00009437"/>
    </source>
</evidence>
<dbReference type="InterPro" id="IPR036390">
    <property type="entry name" value="WH_DNA-bd_sf"/>
</dbReference>
<keyword evidence="2" id="KW-0805">Transcription regulation</keyword>
<protein>
    <submittedName>
        <fullName evidence="6">LysR family transcriptional regulator</fullName>
    </submittedName>
</protein>
<evidence type="ECO:0000256" key="4">
    <source>
        <dbReference type="ARBA" id="ARBA00023163"/>
    </source>
</evidence>
<dbReference type="InterPro" id="IPR005119">
    <property type="entry name" value="LysR_subst-bd"/>
</dbReference>
<dbReference type="GO" id="GO:0000976">
    <property type="term" value="F:transcription cis-regulatory region binding"/>
    <property type="evidence" value="ECO:0007669"/>
    <property type="project" value="TreeGrafter"/>
</dbReference>
<evidence type="ECO:0000256" key="2">
    <source>
        <dbReference type="ARBA" id="ARBA00023015"/>
    </source>
</evidence>
<dbReference type="InterPro" id="IPR036388">
    <property type="entry name" value="WH-like_DNA-bd_sf"/>
</dbReference>
<dbReference type="Pfam" id="PF03466">
    <property type="entry name" value="LysR_substrate"/>
    <property type="match status" value="1"/>
</dbReference>
<dbReference type="SUPFAM" id="SSF46785">
    <property type="entry name" value="Winged helix' DNA-binding domain"/>
    <property type="match status" value="1"/>
</dbReference>
<evidence type="ECO:0000313" key="7">
    <source>
        <dbReference type="Proteomes" id="UP000252731"/>
    </source>
</evidence>